<name>A0A2H3BM90_9AGAR</name>
<proteinExistence type="predicted"/>
<evidence type="ECO:0000313" key="2">
    <source>
        <dbReference type="Proteomes" id="UP000218334"/>
    </source>
</evidence>
<evidence type="ECO:0000313" key="1">
    <source>
        <dbReference type="EMBL" id="PBK64166.1"/>
    </source>
</evidence>
<dbReference type="Proteomes" id="UP000218334">
    <property type="component" value="Unassembled WGS sequence"/>
</dbReference>
<gene>
    <name evidence="1" type="ORF">ARMSODRAFT_1023333</name>
</gene>
<dbReference type="AlphaFoldDB" id="A0A2H3BM90"/>
<organism evidence="1 2">
    <name type="scientific">Armillaria solidipes</name>
    <dbReference type="NCBI Taxonomy" id="1076256"/>
    <lineage>
        <taxon>Eukaryota</taxon>
        <taxon>Fungi</taxon>
        <taxon>Dikarya</taxon>
        <taxon>Basidiomycota</taxon>
        <taxon>Agaricomycotina</taxon>
        <taxon>Agaricomycetes</taxon>
        <taxon>Agaricomycetidae</taxon>
        <taxon>Agaricales</taxon>
        <taxon>Marasmiineae</taxon>
        <taxon>Physalacriaceae</taxon>
        <taxon>Armillaria</taxon>
    </lineage>
</organism>
<dbReference type="EMBL" id="KZ293453">
    <property type="protein sequence ID" value="PBK64166.1"/>
    <property type="molecule type" value="Genomic_DNA"/>
</dbReference>
<sequence>MAKKAQRMTSPMPPACHVKLQASDLKAAMKGSQVNNEAISEGQAKRKRVGHEMEIPWTDGQAIYIETIIKPETMVNSMFETLDKNSDLVHAGINIFQNEDYGATGAYRGLRILRMKKKIDNLTTYLKGHVASNTAVSATVSKSKPNLDKIIWSFMDFMKPITAKQNFEAEHKAEISHQAVVLVAAAKKGDLQGDSFCNKEEEEVDVSDGLKD</sequence>
<accession>A0A2H3BM90</accession>
<keyword evidence="2" id="KW-1185">Reference proteome</keyword>
<protein>
    <submittedName>
        <fullName evidence="1">Uncharacterized protein</fullName>
    </submittedName>
</protein>
<reference evidence="2" key="1">
    <citation type="journal article" date="2017" name="Nat. Ecol. Evol.">
        <title>Genome expansion and lineage-specific genetic innovations in the forest pathogenic fungi Armillaria.</title>
        <authorList>
            <person name="Sipos G."/>
            <person name="Prasanna A.N."/>
            <person name="Walter M.C."/>
            <person name="O'Connor E."/>
            <person name="Balint B."/>
            <person name="Krizsan K."/>
            <person name="Kiss B."/>
            <person name="Hess J."/>
            <person name="Varga T."/>
            <person name="Slot J."/>
            <person name="Riley R."/>
            <person name="Boka B."/>
            <person name="Rigling D."/>
            <person name="Barry K."/>
            <person name="Lee J."/>
            <person name="Mihaltcheva S."/>
            <person name="LaButti K."/>
            <person name="Lipzen A."/>
            <person name="Waldron R."/>
            <person name="Moloney N.M."/>
            <person name="Sperisen C."/>
            <person name="Kredics L."/>
            <person name="Vagvoelgyi C."/>
            <person name="Patrignani A."/>
            <person name="Fitzpatrick D."/>
            <person name="Nagy I."/>
            <person name="Doyle S."/>
            <person name="Anderson J.B."/>
            <person name="Grigoriev I.V."/>
            <person name="Gueldener U."/>
            <person name="Muensterkoetter M."/>
            <person name="Nagy L.G."/>
        </authorList>
    </citation>
    <scope>NUCLEOTIDE SEQUENCE [LARGE SCALE GENOMIC DNA]</scope>
    <source>
        <strain evidence="2">28-4</strain>
    </source>
</reference>